<dbReference type="PANTHER" id="PTHR10422">
    <property type="entry name" value="CYTOCHROME C OXIDASE SUBUNIT 1"/>
    <property type="match status" value="1"/>
</dbReference>
<feature type="transmembrane region" description="Helical" evidence="15">
    <location>
        <begin position="332"/>
        <end position="354"/>
    </location>
</feature>
<dbReference type="InterPro" id="IPR023615">
    <property type="entry name" value="Cyt_c_Oxase_su1_BS"/>
</dbReference>
<dbReference type="Proteomes" id="UP000242972">
    <property type="component" value="Unassembled WGS sequence"/>
</dbReference>
<keyword evidence="10 15" id="KW-1133">Transmembrane helix</keyword>
<evidence type="ECO:0000256" key="7">
    <source>
        <dbReference type="ARBA" id="ARBA00022692"/>
    </source>
</evidence>
<comment type="similarity">
    <text evidence="2 14">Belongs to the heme-copper respiratory oxidase family.</text>
</comment>
<evidence type="ECO:0000256" key="6">
    <source>
        <dbReference type="ARBA" id="ARBA00022660"/>
    </source>
</evidence>
<feature type="transmembrane region" description="Helical" evidence="15">
    <location>
        <begin position="450"/>
        <end position="471"/>
    </location>
</feature>
<dbReference type="GO" id="GO:0022904">
    <property type="term" value="P:respiratory electron transport chain"/>
    <property type="evidence" value="ECO:0007669"/>
    <property type="project" value="TreeGrafter"/>
</dbReference>
<evidence type="ECO:0000256" key="11">
    <source>
        <dbReference type="ARBA" id="ARBA00023004"/>
    </source>
</evidence>
<organism evidence="17 18">
    <name type="scientific">Sulfobacillus benefaciens</name>
    <dbReference type="NCBI Taxonomy" id="453960"/>
    <lineage>
        <taxon>Bacteria</taxon>
        <taxon>Bacillati</taxon>
        <taxon>Bacillota</taxon>
        <taxon>Clostridia</taxon>
        <taxon>Eubacteriales</taxon>
        <taxon>Clostridiales Family XVII. Incertae Sedis</taxon>
        <taxon>Sulfobacillus</taxon>
    </lineage>
</organism>
<evidence type="ECO:0000259" key="16">
    <source>
        <dbReference type="PROSITE" id="PS50855"/>
    </source>
</evidence>
<feature type="transmembrane region" description="Helical" evidence="15">
    <location>
        <begin position="231"/>
        <end position="250"/>
    </location>
</feature>
<evidence type="ECO:0000256" key="12">
    <source>
        <dbReference type="ARBA" id="ARBA00023008"/>
    </source>
</evidence>
<dbReference type="Pfam" id="PF00115">
    <property type="entry name" value="COX1"/>
    <property type="match status" value="1"/>
</dbReference>
<feature type="transmembrane region" description="Helical" evidence="15">
    <location>
        <begin position="201"/>
        <end position="219"/>
    </location>
</feature>
<accession>A0A2T2XCX5</accession>
<keyword evidence="13 15" id="KW-0472">Membrane</keyword>
<name>A0A2T2XCX5_9FIRM</name>
<gene>
    <name evidence="17" type="ORF">C7B46_14665</name>
</gene>
<evidence type="ECO:0000256" key="15">
    <source>
        <dbReference type="SAM" id="Phobius"/>
    </source>
</evidence>
<evidence type="ECO:0000256" key="1">
    <source>
        <dbReference type="ARBA" id="ARBA00004651"/>
    </source>
</evidence>
<dbReference type="GO" id="GO:0005886">
    <property type="term" value="C:plasma membrane"/>
    <property type="evidence" value="ECO:0007669"/>
    <property type="project" value="UniProtKB-SubCell"/>
</dbReference>
<keyword evidence="6 14" id="KW-0679">Respiratory chain</keyword>
<keyword evidence="4" id="KW-1003">Cell membrane</keyword>
<dbReference type="GO" id="GO:0020037">
    <property type="term" value="F:heme binding"/>
    <property type="evidence" value="ECO:0007669"/>
    <property type="project" value="InterPro"/>
</dbReference>
<protein>
    <submittedName>
        <fullName evidence="17">Cytochrome ubiquinol oxidase subunit I</fullName>
    </submittedName>
</protein>
<proteinExistence type="inferred from homology"/>
<keyword evidence="8" id="KW-0479">Metal-binding</keyword>
<evidence type="ECO:0000256" key="4">
    <source>
        <dbReference type="ARBA" id="ARBA00022475"/>
    </source>
</evidence>
<evidence type="ECO:0000256" key="13">
    <source>
        <dbReference type="ARBA" id="ARBA00023136"/>
    </source>
</evidence>
<feature type="transmembrane region" description="Helical" evidence="15">
    <location>
        <begin position="295"/>
        <end position="320"/>
    </location>
</feature>
<keyword evidence="5 14" id="KW-0349">Heme</keyword>
<dbReference type="AlphaFoldDB" id="A0A2T2XCX5"/>
<dbReference type="GO" id="GO:0015990">
    <property type="term" value="P:electron transport coupled proton transport"/>
    <property type="evidence" value="ECO:0007669"/>
    <property type="project" value="TreeGrafter"/>
</dbReference>
<keyword evidence="12" id="KW-0186">Copper</keyword>
<keyword evidence="3 14" id="KW-0813">Transport</keyword>
<dbReference type="PROSITE" id="PS50855">
    <property type="entry name" value="COX1"/>
    <property type="match status" value="1"/>
</dbReference>
<dbReference type="SUPFAM" id="SSF81442">
    <property type="entry name" value="Cytochrome c oxidase subunit I-like"/>
    <property type="match status" value="1"/>
</dbReference>
<evidence type="ECO:0000256" key="2">
    <source>
        <dbReference type="ARBA" id="ARBA00009578"/>
    </source>
</evidence>
<dbReference type="InterPro" id="IPR000883">
    <property type="entry name" value="Cyt_C_Oxase_1"/>
</dbReference>
<dbReference type="GO" id="GO:0004129">
    <property type="term" value="F:cytochrome-c oxidase activity"/>
    <property type="evidence" value="ECO:0007669"/>
    <property type="project" value="InterPro"/>
</dbReference>
<evidence type="ECO:0000313" key="17">
    <source>
        <dbReference type="EMBL" id="PSR32330.1"/>
    </source>
</evidence>
<feature type="transmembrane region" description="Helical" evidence="15">
    <location>
        <begin position="119"/>
        <end position="138"/>
    </location>
</feature>
<dbReference type="EMBL" id="PXYW01000044">
    <property type="protein sequence ID" value="PSR32330.1"/>
    <property type="molecule type" value="Genomic_DNA"/>
</dbReference>
<evidence type="ECO:0000256" key="3">
    <source>
        <dbReference type="ARBA" id="ARBA00022448"/>
    </source>
</evidence>
<feature type="transmembrane region" description="Helical" evidence="15">
    <location>
        <begin position="549"/>
        <end position="570"/>
    </location>
</feature>
<feature type="transmembrane region" description="Helical" evidence="15">
    <location>
        <begin position="40"/>
        <end position="64"/>
    </location>
</feature>
<reference evidence="17 18" key="1">
    <citation type="journal article" date="2014" name="BMC Genomics">
        <title>Comparison of environmental and isolate Sulfobacillus genomes reveals diverse carbon, sulfur, nitrogen, and hydrogen metabolisms.</title>
        <authorList>
            <person name="Justice N.B."/>
            <person name="Norman A."/>
            <person name="Brown C.T."/>
            <person name="Singh A."/>
            <person name="Thomas B.C."/>
            <person name="Banfield J.F."/>
        </authorList>
    </citation>
    <scope>NUCLEOTIDE SEQUENCE [LARGE SCALE GENOMIC DNA]</scope>
    <source>
        <strain evidence="17">AMDSBA4</strain>
    </source>
</reference>
<feature type="transmembrane region" description="Helical" evidence="15">
    <location>
        <begin position="409"/>
        <end position="430"/>
    </location>
</feature>
<evidence type="ECO:0000256" key="5">
    <source>
        <dbReference type="ARBA" id="ARBA00022617"/>
    </source>
</evidence>
<evidence type="ECO:0000313" key="18">
    <source>
        <dbReference type="Proteomes" id="UP000242972"/>
    </source>
</evidence>
<dbReference type="GO" id="GO:0009060">
    <property type="term" value="P:aerobic respiration"/>
    <property type="evidence" value="ECO:0007669"/>
    <property type="project" value="InterPro"/>
</dbReference>
<sequence>MAEHSQPLAPRYEVPSISTRHGRLWSWLTSVDHKQLGRMYLVSSFIFFLLGGIEAFLMRIQLAVPNNHFVTAQMYNQLFTMHGITMLFLAVMPMTSGFMNYMVPLMIGARDVAFPRLNALSFWLFLFGGLMLYSSWFLGGAPNAGWWNYVPISGLLYNPGHGIDFYDIGLQIAGLGSIIGSINFLVTIINMRAPGMTMMRLPLFVWSTFVTSILILFALPPLSVLLWTNLFWIFGHPEVYILILPVFGIVSEILPTFARKPIFGYTAMVMATFVIGFLAFTVWVHHMFALGYGPVVNSIFGITSMLIAIPTGVKIFNWIATLWDGQLHLTTAVLWVLGFLVCFTIGGMSGVMLAVSPADLQYNNSYFVVAHFHYVLIGGSIFGLFAGLYYWFPKITGKLMNETLGKWNFWLMFIGFNVTFFPFHILGLLGMPRRIYTYAPGLGLTFWNQVSTFGVFILTAGLLVFIGNLLYSLGKQGQIAVADPWDGRTLEWAIASPPPVYNFEHIPLIRSRDALWAEKMYGDGTMLRAEETGHHVPEGMIHMPARTMLPAILAFGLFVAGYGFIFHIVWLDAIGLAITFATLLKSMFEVDRGALVPIETPKEVGIDG</sequence>
<keyword evidence="9 14" id="KW-0249">Electron transport</keyword>
<evidence type="ECO:0000256" key="8">
    <source>
        <dbReference type="ARBA" id="ARBA00022723"/>
    </source>
</evidence>
<feature type="transmembrane region" description="Helical" evidence="15">
    <location>
        <begin position="262"/>
        <end position="283"/>
    </location>
</feature>
<dbReference type="Gene3D" id="1.10.287.70">
    <property type="match status" value="1"/>
</dbReference>
<feature type="transmembrane region" description="Helical" evidence="15">
    <location>
        <begin position="366"/>
        <end position="389"/>
    </location>
</feature>
<dbReference type="PRINTS" id="PR01165">
    <property type="entry name" value="CYCOXIDASEI"/>
</dbReference>
<feature type="transmembrane region" description="Helical" evidence="15">
    <location>
        <begin position="84"/>
        <end position="107"/>
    </location>
</feature>
<evidence type="ECO:0000256" key="14">
    <source>
        <dbReference type="RuleBase" id="RU000370"/>
    </source>
</evidence>
<dbReference type="InterPro" id="IPR036927">
    <property type="entry name" value="Cyt_c_oxase-like_su1_sf"/>
</dbReference>
<comment type="subcellular location">
    <subcellularLocation>
        <location evidence="1">Cell membrane</location>
        <topology evidence="1">Multi-pass membrane protein</topology>
    </subcellularLocation>
</comment>
<dbReference type="CDD" id="cd01662">
    <property type="entry name" value="Ubiquinol_Oxidase_I"/>
    <property type="match status" value="1"/>
</dbReference>
<dbReference type="PANTHER" id="PTHR10422:SF35">
    <property type="entry name" value="CYTOCHROME BO(3) UBIQUINOL OXIDASE SUBUNIT 1"/>
    <property type="match status" value="1"/>
</dbReference>
<keyword evidence="7 14" id="KW-0812">Transmembrane</keyword>
<dbReference type="Gene3D" id="1.20.210.10">
    <property type="entry name" value="Cytochrome c oxidase-like, subunit I domain"/>
    <property type="match status" value="1"/>
</dbReference>
<keyword evidence="11" id="KW-0408">Iron</keyword>
<dbReference type="InterPro" id="IPR023616">
    <property type="entry name" value="Cyt_c_oxase-like_su1_dom"/>
</dbReference>
<dbReference type="PROSITE" id="PS00077">
    <property type="entry name" value="COX1_CUB"/>
    <property type="match status" value="1"/>
</dbReference>
<feature type="domain" description="Cytochrome oxidase subunit I profile" evidence="16">
    <location>
        <begin position="21"/>
        <end position="510"/>
    </location>
</feature>
<dbReference type="GO" id="GO:0046872">
    <property type="term" value="F:metal ion binding"/>
    <property type="evidence" value="ECO:0007669"/>
    <property type="project" value="UniProtKB-KW"/>
</dbReference>
<comment type="caution">
    <text evidence="17">The sequence shown here is derived from an EMBL/GenBank/DDBJ whole genome shotgun (WGS) entry which is preliminary data.</text>
</comment>
<evidence type="ECO:0000256" key="9">
    <source>
        <dbReference type="ARBA" id="ARBA00022982"/>
    </source>
</evidence>
<evidence type="ECO:0000256" key="10">
    <source>
        <dbReference type="ARBA" id="ARBA00022989"/>
    </source>
</evidence>
<feature type="transmembrane region" description="Helical" evidence="15">
    <location>
        <begin position="168"/>
        <end position="189"/>
    </location>
</feature>